<dbReference type="SUPFAM" id="SSF52743">
    <property type="entry name" value="Subtilisin-like"/>
    <property type="match status" value="1"/>
</dbReference>
<dbReference type="InterPro" id="IPR030400">
    <property type="entry name" value="Sedolisin_dom"/>
</dbReference>
<keyword evidence="4" id="KW-1185">Reference proteome</keyword>
<sequence>MTVSPLHVSRSYTKSLPPQLSPHLTFWRSLVSSNDFANKRDLKTFLSEFRPDINPITSFGLVSIDSGINNQLPAGAGTFANAGIQYVIGLATGVSVELISTGTLISDDELTTFKDQANFLVSQTILPQTIVHGYTELESDTSPQLAESICNAYAQLAARGVSYIVDTGIWGAGGSPFNSQCIQWDPPFPATCPFVTAVGATQFFSTDVDESATSFSGGGFSNIFKRPKYQDTVV</sequence>
<comment type="caution">
    <text evidence="1">Lacks conserved residue(s) required for the propagation of feature annotation.</text>
</comment>
<dbReference type="InterPro" id="IPR050819">
    <property type="entry name" value="Tripeptidyl-peptidase_I"/>
</dbReference>
<protein>
    <submittedName>
        <fullName evidence="3">Tripeptidyl-peptidase SED2</fullName>
    </submittedName>
</protein>
<name>A0A8H6XKE6_9AGAR</name>
<dbReference type="PANTHER" id="PTHR14218:SF15">
    <property type="entry name" value="TRIPEPTIDYL-PEPTIDASE 1"/>
    <property type="match status" value="1"/>
</dbReference>
<dbReference type="InterPro" id="IPR036852">
    <property type="entry name" value="Peptidase_S8/S53_dom_sf"/>
</dbReference>
<dbReference type="Proteomes" id="UP000620124">
    <property type="component" value="Unassembled WGS sequence"/>
</dbReference>
<organism evidence="3 4">
    <name type="scientific">Mycena venus</name>
    <dbReference type="NCBI Taxonomy" id="2733690"/>
    <lineage>
        <taxon>Eukaryota</taxon>
        <taxon>Fungi</taxon>
        <taxon>Dikarya</taxon>
        <taxon>Basidiomycota</taxon>
        <taxon>Agaricomycotina</taxon>
        <taxon>Agaricomycetes</taxon>
        <taxon>Agaricomycetidae</taxon>
        <taxon>Agaricales</taxon>
        <taxon>Marasmiineae</taxon>
        <taxon>Mycenaceae</taxon>
        <taxon>Mycena</taxon>
    </lineage>
</organism>
<dbReference type="PROSITE" id="PS51695">
    <property type="entry name" value="SEDOLISIN"/>
    <property type="match status" value="1"/>
</dbReference>
<evidence type="ECO:0000313" key="4">
    <source>
        <dbReference type="Proteomes" id="UP000620124"/>
    </source>
</evidence>
<comment type="caution">
    <text evidence="3">The sequence shown here is derived from an EMBL/GenBank/DDBJ whole genome shotgun (WGS) entry which is preliminary data.</text>
</comment>
<dbReference type="EMBL" id="JACAZI010000017">
    <property type="protein sequence ID" value="KAF7342121.1"/>
    <property type="molecule type" value="Genomic_DNA"/>
</dbReference>
<dbReference type="GO" id="GO:0006508">
    <property type="term" value="P:proteolysis"/>
    <property type="evidence" value="ECO:0007669"/>
    <property type="project" value="InterPro"/>
</dbReference>
<dbReference type="GO" id="GO:0008240">
    <property type="term" value="F:tripeptidyl-peptidase activity"/>
    <property type="evidence" value="ECO:0007669"/>
    <property type="project" value="TreeGrafter"/>
</dbReference>
<evidence type="ECO:0000256" key="1">
    <source>
        <dbReference type="PROSITE-ProRule" id="PRU01032"/>
    </source>
</evidence>
<reference evidence="3" key="1">
    <citation type="submission" date="2020-05" db="EMBL/GenBank/DDBJ databases">
        <title>Mycena genomes resolve the evolution of fungal bioluminescence.</title>
        <authorList>
            <person name="Tsai I.J."/>
        </authorList>
    </citation>
    <scope>NUCLEOTIDE SEQUENCE</scope>
    <source>
        <strain evidence="3">CCC161011</strain>
    </source>
</reference>
<dbReference type="AlphaFoldDB" id="A0A8H6XKE6"/>
<dbReference type="PANTHER" id="PTHR14218">
    <property type="entry name" value="PROTEASE S8 TRIPEPTIDYL PEPTIDASE I CLN2"/>
    <property type="match status" value="1"/>
</dbReference>
<proteinExistence type="predicted"/>
<feature type="domain" description="Peptidase S53" evidence="2">
    <location>
        <begin position="2"/>
        <end position="234"/>
    </location>
</feature>
<dbReference type="Gene3D" id="3.40.50.200">
    <property type="entry name" value="Peptidase S8/S53 domain"/>
    <property type="match status" value="1"/>
</dbReference>
<evidence type="ECO:0000259" key="2">
    <source>
        <dbReference type="PROSITE" id="PS51695"/>
    </source>
</evidence>
<dbReference type="GO" id="GO:0004252">
    <property type="term" value="F:serine-type endopeptidase activity"/>
    <property type="evidence" value="ECO:0007669"/>
    <property type="project" value="InterPro"/>
</dbReference>
<gene>
    <name evidence="3" type="ORF">MVEN_01799700</name>
</gene>
<accession>A0A8H6XKE6</accession>
<dbReference type="OrthoDB" id="3261305at2759"/>
<evidence type="ECO:0000313" key="3">
    <source>
        <dbReference type="EMBL" id="KAF7342121.1"/>
    </source>
</evidence>